<dbReference type="OrthoDB" id="5811174at2759"/>
<comment type="caution">
    <text evidence="2">The sequence shown here is derived from an EMBL/GenBank/DDBJ whole genome shotgun (WGS) entry which is preliminary data.</text>
</comment>
<dbReference type="AlphaFoldDB" id="A0A0B2VF21"/>
<evidence type="ECO:0000313" key="2">
    <source>
        <dbReference type="EMBL" id="KHN80143.1"/>
    </source>
</evidence>
<dbReference type="EMBL" id="JPKZ01001763">
    <property type="protein sequence ID" value="KHN80143.1"/>
    <property type="molecule type" value="Genomic_DNA"/>
</dbReference>
<keyword evidence="1" id="KW-0732">Signal</keyword>
<proteinExistence type="predicted"/>
<dbReference type="Proteomes" id="UP000031036">
    <property type="component" value="Unassembled WGS sequence"/>
</dbReference>
<protein>
    <submittedName>
        <fullName evidence="2">Uncharacterized protein</fullName>
    </submittedName>
</protein>
<accession>A0A0B2VF21</accession>
<evidence type="ECO:0000313" key="3">
    <source>
        <dbReference type="Proteomes" id="UP000031036"/>
    </source>
</evidence>
<dbReference type="OMA" id="WWDGFTD"/>
<name>A0A0B2VF21_TOXCA</name>
<evidence type="ECO:0000256" key="1">
    <source>
        <dbReference type="SAM" id="SignalP"/>
    </source>
</evidence>
<reference evidence="2 3" key="1">
    <citation type="submission" date="2014-11" db="EMBL/GenBank/DDBJ databases">
        <title>Genetic blueprint of the zoonotic pathogen Toxocara canis.</title>
        <authorList>
            <person name="Zhu X.-Q."/>
            <person name="Korhonen P.K."/>
            <person name="Cai H."/>
            <person name="Young N.D."/>
            <person name="Nejsum P."/>
            <person name="von Samson-Himmelstjerna G."/>
            <person name="Boag P.R."/>
            <person name="Tan P."/>
            <person name="Li Q."/>
            <person name="Min J."/>
            <person name="Yang Y."/>
            <person name="Wang X."/>
            <person name="Fang X."/>
            <person name="Hall R.S."/>
            <person name="Hofmann A."/>
            <person name="Sternberg P.W."/>
            <person name="Jex A.R."/>
            <person name="Gasser R.B."/>
        </authorList>
    </citation>
    <scope>NUCLEOTIDE SEQUENCE [LARGE SCALE GENOMIC DNA]</scope>
    <source>
        <strain evidence="2">PN_DK_2014</strain>
    </source>
</reference>
<feature type="signal peptide" evidence="1">
    <location>
        <begin position="1"/>
        <end position="19"/>
    </location>
</feature>
<feature type="chain" id="PRO_5002077195" evidence="1">
    <location>
        <begin position="20"/>
        <end position="118"/>
    </location>
</feature>
<organism evidence="2 3">
    <name type="scientific">Toxocara canis</name>
    <name type="common">Canine roundworm</name>
    <dbReference type="NCBI Taxonomy" id="6265"/>
    <lineage>
        <taxon>Eukaryota</taxon>
        <taxon>Metazoa</taxon>
        <taxon>Ecdysozoa</taxon>
        <taxon>Nematoda</taxon>
        <taxon>Chromadorea</taxon>
        <taxon>Rhabditida</taxon>
        <taxon>Spirurina</taxon>
        <taxon>Ascaridomorpha</taxon>
        <taxon>Ascaridoidea</taxon>
        <taxon>Toxocaridae</taxon>
        <taxon>Toxocara</taxon>
    </lineage>
</organism>
<keyword evidence="3" id="KW-1185">Reference proteome</keyword>
<sequence length="118" mass="13475">MERLWVLLLMALLVSTANADWFDDLVESVHAKLVAGADYLKEKAAPAVRDKFNEAKEKLQDPETHQMFRQWVQEKAIPTIKEKFNAAADFVRTEVIPELKEIVSAYESTKTANDSDEH</sequence>
<gene>
    <name evidence="2" type="ORF">Tcan_07957</name>
</gene>